<accession>A0A0C3D2Q3</accession>
<dbReference type="AlphaFoldDB" id="A0A0C3D2Q3"/>
<feature type="compositionally biased region" description="Polar residues" evidence="1">
    <location>
        <begin position="156"/>
        <end position="169"/>
    </location>
</feature>
<gene>
    <name evidence="2" type="ORF">SCLCIDRAFT_861566</name>
</gene>
<evidence type="ECO:0008006" key="4">
    <source>
        <dbReference type="Google" id="ProtNLM"/>
    </source>
</evidence>
<dbReference type="InParanoid" id="A0A0C3D2Q3"/>
<protein>
    <recommendedName>
        <fullName evidence="4">Zn(2)-C6 fungal-type domain-containing protein</fullName>
    </recommendedName>
</protein>
<feature type="region of interest" description="Disordered" evidence="1">
    <location>
        <begin position="61"/>
        <end position="89"/>
    </location>
</feature>
<reference evidence="3" key="2">
    <citation type="submission" date="2015-01" db="EMBL/GenBank/DDBJ databases">
        <title>Evolutionary Origins and Diversification of the Mycorrhizal Mutualists.</title>
        <authorList>
            <consortium name="DOE Joint Genome Institute"/>
            <consortium name="Mycorrhizal Genomics Consortium"/>
            <person name="Kohler A."/>
            <person name="Kuo A."/>
            <person name="Nagy L.G."/>
            <person name="Floudas D."/>
            <person name="Copeland A."/>
            <person name="Barry K.W."/>
            <person name="Cichocki N."/>
            <person name="Veneault-Fourrey C."/>
            <person name="LaButti K."/>
            <person name="Lindquist E.A."/>
            <person name="Lipzen A."/>
            <person name="Lundell T."/>
            <person name="Morin E."/>
            <person name="Murat C."/>
            <person name="Riley R."/>
            <person name="Ohm R."/>
            <person name="Sun H."/>
            <person name="Tunlid A."/>
            <person name="Henrissat B."/>
            <person name="Grigoriev I.V."/>
            <person name="Hibbett D.S."/>
            <person name="Martin F."/>
        </authorList>
    </citation>
    <scope>NUCLEOTIDE SEQUENCE [LARGE SCALE GENOMIC DNA]</scope>
    <source>
        <strain evidence="3">Foug A</strain>
    </source>
</reference>
<evidence type="ECO:0000313" key="3">
    <source>
        <dbReference type="Proteomes" id="UP000053989"/>
    </source>
</evidence>
<keyword evidence="3" id="KW-1185">Reference proteome</keyword>
<dbReference type="EMBL" id="KN822451">
    <property type="protein sequence ID" value="KIM50406.1"/>
    <property type="molecule type" value="Genomic_DNA"/>
</dbReference>
<reference evidence="2 3" key="1">
    <citation type="submission" date="2014-04" db="EMBL/GenBank/DDBJ databases">
        <authorList>
            <consortium name="DOE Joint Genome Institute"/>
            <person name="Kuo A."/>
            <person name="Kohler A."/>
            <person name="Nagy L.G."/>
            <person name="Floudas D."/>
            <person name="Copeland A."/>
            <person name="Barry K.W."/>
            <person name="Cichocki N."/>
            <person name="Veneault-Fourrey C."/>
            <person name="LaButti K."/>
            <person name="Lindquist E.A."/>
            <person name="Lipzen A."/>
            <person name="Lundell T."/>
            <person name="Morin E."/>
            <person name="Murat C."/>
            <person name="Sun H."/>
            <person name="Tunlid A."/>
            <person name="Henrissat B."/>
            <person name="Grigoriev I.V."/>
            <person name="Hibbett D.S."/>
            <person name="Martin F."/>
            <person name="Nordberg H.P."/>
            <person name="Cantor M.N."/>
            <person name="Hua S.X."/>
        </authorList>
    </citation>
    <scope>NUCLEOTIDE SEQUENCE [LARGE SCALE GENOMIC DNA]</scope>
    <source>
        <strain evidence="2 3">Foug A</strain>
    </source>
</reference>
<dbReference type="Proteomes" id="UP000053989">
    <property type="component" value="Unassembled WGS sequence"/>
</dbReference>
<name>A0A0C3D2Q3_9AGAM</name>
<dbReference type="HOGENOM" id="CLU_1205375_0_0_1"/>
<evidence type="ECO:0000256" key="1">
    <source>
        <dbReference type="SAM" id="MobiDB-lite"/>
    </source>
</evidence>
<feature type="region of interest" description="Disordered" evidence="1">
    <location>
        <begin position="101"/>
        <end position="172"/>
    </location>
</feature>
<proteinExistence type="predicted"/>
<evidence type="ECO:0000313" key="2">
    <source>
        <dbReference type="EMBL" id="KIM50406.1"/>
    </source>
</evidence>
<sequence>MLLLTVRKFVEKDDSPDQTARIAYPERACSQCEMQNIICTGPTVGCCARCKVAKHGCSNSRVASKGKRSKGEAPTAAQGTAKEITEPPPLLARLTITIPPRRHPLESTAGPSVIPPSSQTKPGVEGLPQDPLVTPADLSIAHPSPTSHPLKRRRTASPSSPCSKVQSPSLPLRALGKNDIDDLRRQMDRLAAYQDKFMGEIYDEDKILMNIARDMQQNIERLASETRDNN</sequence>
<organism evidence="2 3">
    <name type="scientific">Scleroderma citrinum Foug A</name>
    <dbReference type="NCBI Taxonomy" id="1036808"/>
    <lineage>
        <taxon>Eukaryota</taxon>
        <taxon>Fungi</taxon>
        <taxon>Dikarya</taxon>
        <taxon>Basidiomycota</taxon>
        <taxon>Agaricomycotina</taxon>
        <taxon>Agaricomycetes</taxon>
        <taxon>Agaricomycetidae</taxon>
        <taxon>Boletales</taxon>
        <taxon>Sclerodermatineae</taxon>
        <taxon>Sclerodermataceae</taxon>
        <taxon>Scleroderma</taxon>
    </lineage>
</organism>